<evidence type="ECO:0000313" key="3">
    <source>
        <dbReference type="Proteomes" id="UP000229740"/>
    </source>
</evidence>
<proteinExistence type="predicted"/>
<dbReference type="GO" id="GO:0009288">
    <property type="term" value="C:bacterial-type flagellum"/>
    <property type="evidence" value="ECO:0007669"/>
    <property type="project" value="InterPro"/>
</dbReference>
<evidence type="ECO:0000259" key="1">
    <source>
        <dbReference type="Pfam" id="PF00669"/>
    </source>
</evidence>
<protein>
    <recommendedName>
        <fullName evidence="1">Flagellin N-terminal domain-containing protein</fullName>
    </recommendedName>
</protein>
<accession>A0A2G6E070</accession>
<dbReference type="PANTHER" id="PTHR42792">
    <property type="entry name" value="FLAGELLIN"/>
    <property type="match status" value="1"/>
</dbReference>
<dbReference type="Proteomes" id="UP000229740">
    <property type="component" value="Unassembled WGS sequence"/>
</dbReference>
<feature type="domain" description="Flagellin N-terminal" evidence="1">
    <location>
        <begin position="5"/>
        <end position="139"/>
    </location>
</feature>
<dbReference type="PANTHER" id="PTHR42792:SF1">
    <property type="entry name" value="FLAGELLAR HOOK-ASSOCIATED PROTEIN 3"/>
    <property type="match status" value="1"/>
</dbReference>
<dbReference type="GO" id="GO:0005198">
    <property type="term" value="F:structural molecule activity"/>
    <property type="evidence" value="ECO:0007669"/>
    <property type="project" value="InterPro"/>
</dbReference>
<dbReference type="Pfam" id="PF00669">
    <property type="entry name" value="Flagellin_N"/>
    <property type="match status" value="1"/>
</dbReference>
<dbReference type="InterPro" id="IPR001029">
    <property type="entry name" value="Flagellin_N"/>
</dbReference>
<organism evidence="2 3">
    <name type="scientific">candidate division KSB3 bacterium</name>
    <dbReference type="NCBI Taxonomy" id="2044937"/>
    <lineage>
        <taxon>Bacteria</taxon>
        <taxon>candidate division KSB3</taxon>
    </lineage>
</organism>
<reference evidence="2 3" key="1">
    <citation type="submission" date="2017-10" db="EMBL/GenBank/DDBJ databases">
        <title>Novel microbial diversity and functional potential in the marine mammal oral microbiome.</title>
        <authorList>
            <person name="Dudek N.K."/>
            <person name="Sun C.L."/>
            <person name="Burstein D."/>
            <person name="Kantor R.S."/>
            <person name="Aliaga Goltsman D.S."/>
            <person name="Bik E.M."/>
            <person name="Thomas B.C."/>
            <person name="Banfield J.F."/>
            <person name="Relman D.A."/>
        </authorList>
    </citation>
    <scope>NUCLEOTIDE SEQUENCE [LARGE SCALE GENOMIC DNA]</scope>
    <source>
        <strain evidence="2">DOLZORAL124_49_17</strain>
    </source>
</reference>
<dbReference type="EMBL" id="PDPS01000105">
    <property type="protein sequence ID" value="PID55454.1"/>
    <property type="molecule type" value="Genomic_DNA"/>
</dbReference>
<gene>
    <name evidence="2" type="ORF">CSB45_15955</name>
</gene>
<comment type="caution">
    <text evidence="2">The sequence shown here is derived from an EMBL/GenBank/DDBJ whole genome shotgun (WGS) entry which is preliminary data.</text>
</comment>
<name>A0A2G6E070_9BACT</name>
<dbReference type="Gene3D" id="1.20.1330.10">
    <property type="entry name" value="f41 fragment of flagellin, N-terminal domain"/>
    <property type="match status" value="1"/>
</dbReference>
<dbReference type="InterPro" id="IPR001492">
    <property type="entry name" value="Flagellin"/>
</dbReference>
<evidence type="ECO:0000313" key="2">
    <source>
        <dbReference type="EMBL" id="PID55454.1"/>
    </source>
</evidence>
<dbReference type="SUPFAM" id="SSF64518">
    <property type="entry name" value="Phase 1 flagellin"/>
    <property type="match status" value="1"/>
</dbReference>
<sequence length="162" mass="18298">MKVTENSTYRLMQTNLNTITTELQNLRVKGSTGLKLLAPSDDPASISPVLNTRTQIRATERYLETMEVSHDKMQSTDGHLGHVEKIMEDAKKIALNAVNSSLSQPDLNVLADSISNLRDELLDSANATIDGKYIFSQCNDRWQIYFFRVPGKHHSLCKKYQL</sequence>
<dbReference type="AlphaFoldDB" id="A0A2G6E070"/>